<protein>
    <submittedName>
        <fullName evidence="2">Uncharacterized protein</fullName>
    </submittedName>
</protein>
<gene>
    <name evidence="2" type="ORF">BGZ96_010436</name>
</gene>
<feature type="region of interest" description="Disordered" evidence="1">
    <location>
        <begin position="128"/>
        <end position="184"/>
    </location>
</feature>
<feature type="compositionally biased region" description="Basic and acidic residues" evidence="1">
    <location>
        <begin position="284"/>
        <end position="293"/>
    </location>
</feature>
<dbReference type="EMBL" id="JAAAIM010000682">
    <property type="protein sequence ID" value="KAG0285290.1"/>
    <property type="molecule type" value="Genomic_DNA"/>
</dbReference>
<feature type="compositionally biased region" description="Acidic residues" evidence="1">
    <location>
        <begin position="204"/>
        <end position="216"/>
    </location>
</feature>
<keyword evidence="3" id="KW-1185">Reference proteome</keyword>
<name>A0ABQ7JVA1_9FUNG</name>
<reference evidence="2 3" key="1">
    <citation type="journal article" date="2020" name="Fungal Divers.">
        <title>Resolving the Mortierellaceae phylogeny through synthesis of multi-gene phylogenetics and phylogenomics.</title>
        <authorList>
            <person name="Vandepol N."/>
            <person name="Liber J."/>
            <person name="Desiro A."/>
            <person name="Na H."/>
            <person name="Kennedy M."/>
            <person name="Barry K."/>
            <person name="Grigoriev I.V."/>
            <person name="Miller A.N."/>
            <person name="O'Donnell K."/>
            <person name="Stajich J.E."/>
            <person name="Bonito G."/>
        </authorList>
    </citation>
    <scope>NUCLEOTIDE SEQUENCE [LARGE SCALE GENOMIC DNA]</scope>
    <source>
        <strain evidence="2 3">AD045</strain>
    </source>
</reference>
<organism evidence="2 3">
    <name type="scientific">Linnemannia gamsii</name>
    <dbReference type="NCBI Taxonomy" id="64522"/>
    <lineage>
        <taxon>Eukaryota</taxon>
        <taxon>Fungi</taxon>
        <taxon>Fungi incertae sedis</taxon>
        <taxon>Mucoromycota</taxon>
        <taxon>Mortierellomycotina</taxon>
        <taxon>Mortierellomycetes</taxon>
        <taxon>Mortierellales</taxon>
        <taxon>Mortierellaceae</taxon>
        <taxon>Linnemannia</taxon>
    </lineage>
</organism>
<dbReference type="Proteomes" id="UP001194696">
    <property type="component" value="Unassembled WGS sequence"/>
</dbReference>
<accession>A0ABQ7JVA1</accession>
<feature type="compositionally biased region" description="Polar residues" evidence="1">
    <location>
        <begin position="152"/>
        <end position="183"/>
    </location>
</feature>
<feature type="region of interest" description="Disordered" evidence="1">
    <location>
        <begin position="201"/>
        <end position="226"/>
    </location>
</feature>
<sequence>MAHDHPSTPTPPNTYFQSFRSERDKGNILIPVVQHPTQGDLYVIWTDITDCFPGATRIQFDNVYIPLLRDKRCYRVKPHGIRYHPGIVLDVVYGEYGSSIGRRTRTIGNGSRSANTKTAQDATVVTAAGSTATSGHREQFERPAAPVVPNGTVESTPVSNGTSSVASQESSVVGSPVPLTSPSLELEHSDYVAEDENAGKEFDINDDDDCGDDGEQQYDVSDKGSYSDQVAVKVAAVAPEEPAPRITTNLVESEQSSKASMTSQGAGKSHAATPVSQPPALSDKSAEEEKPDSTDDDERPSYSKELGAPATRELISNTIAECRPALTAMAEANQKIRAWTRAPGAPLDVMDLLSHRVKDIIRSRQSWTQSNHSRFFCLIPVFDDNLEDIDAATIHANTRFEFHYVCDCGDVPGFEGRWYPHWNLEHAEHYHRRASADTLTLKQLDEIIPLVGEYVVAVLEMMVFGVYIDGVTVFPPQTSQETLVRMLLALGYFSSKGIFSCDGYYLDKMRDPNCGANSLSLDDIKPLAPLDEKTSNILAHKVVKHRWEVYDELIPYRTSAGDVRWICQPHWYDMAPKREWMVARTFSVNPASTKSEYLTTQGAFVAELTNRQRMVDYFLLAGRLTKTCIFRVSLNWDMTTEDEIIVAEAIGTLSAAAIHITVRPSTGVKSGSGLIGGCFRITMAAMRNPNLEAFKMIQRSPTKEKDYPVFNERRNVITSHLSMETLAVWTRPDRGGKVKATLTVTDIDRAAKSVRLFAKGLHHFSELGLSIEPVWKTVTIKFAALESGKPGCDVEDTDFKNSDVLSYLEKREFCDEIIYNGVGSVDSRFLYARCLTEARLEFSLTLDRVKLRDVIKLNRNLKELNLENSTKDDPSQIFEAYKALMANHPSLKSFEICHRHLSRTSSNFSWSNPNSPAKMRLRISCFEGDKVQSLFQKYALIIESLSVDQLQAGEAAALEKAIRPKKGTAALRTINISDPHLMDPSVLDDLKKIILRTNVEDVAIYGSIKRTRTLPDYETEQIQQDPPARSAVDDEDHETENANIWADFLVGIRTKVSRLSVRSNGSIFKALESRMVDSLEMPRLLDLSLLGEWELSLFGYQWIEKLMQVKKARKEIVESFHVSGATILPEEWERLLQVLDFSQMTKFQVEQHNPLPPALLGPITDVIPEGKSPLEIFMVCDDRTLDGYAVLEHEEKVRAKLAERNVVVIINGYTIS</sequence>
<feature type="region of interest" description="Disordered" evidence="1">
    <location>
        <begin position="243"/>
        <end position="310"/>
    </location>
</feature>
<evidence type="ECO:0000313" key="2">
    <source>
        <dbReference type="EMBL" id="KAG0285290.1"/>
    </source>
</evidence>
<comment type="caution">
    <text evidence="2">The sequence shown here is derived from an EMBL/GenBank/DDBJ whole genome shotgun (WGS) entry which is preliminary data.</text>
</comment>
<evidence type="ECO:0000256" key="1">
    <source>
        <dbReference type="SAM" id="MobiDB-lite"/>
    </source>
</evidence>
<evidence type="ECO:0000313" key="3">
    <source>
        <dbReference type="Proteomes" id="UP001194696"/>
    </source>
</evidence>
<feature type="compositionally biased region" description="Polar residues" evidence="1">
    <location>
        <begin position="246"/>
        <end position="266"/>
    </location>
</feature>
<proteinExistence type="predicted"/>